<evidence type="ECO:0000313" key="3">
    <source>
        <dbReference type="Proteomes" id="UP000579136"/>
    </source>
</evidence>
<keyword evidence="1" id="KW-1133">Transmembrane helix</keyword>
<evidence type="ECO:0000313" key="2">
    <source>
        <dbReference type="EMBL" id="MBB5175247.1"/>
    </source>
</evidence>
<keyword evidence="1" id="KW-0812">Transmembrane</keyword>
<feature type="transmembrane region" description="Helical" evidence="1">
    <location>
        <begin position="65"/>
        <end position="98"/>
    </location>
</feature>
<keyword evidence="3" id="KW-1185">Reference proteome</keyword>
<dbReference type="AlphaFoldDB" id="A0A9Q2CYI4"/>
<dbReference type="RefSeq" id="WP_183672680.1">
    <property type="nucleotide sequence ID" value="NZ_CBCRYX010000003.1"/>
</dbReference>
<feature type="transmembrane region" description="Helical" evidence="1">
    <location>
        <begin position="33"/>
        <end position="58"/>
    </location>
</feature>
<dbReference type="EMBL" id="JACHHF010000001">
    <property type="protein sequence ID" value="MBB5175247.1"/>
    <property type="molecule type" value="Genomic_DNA"/>
</dbReference>
<accession>A0A9Q2CYI4</accession>
<gene>
    <name evidence="2" type="ORF">HNQ45_000105</name>
</gene>
<proteinExistence type="predicted"/>
<name>A0A9Q2CYI4_9STAP</name>
<dbReference type="Pfam" id="PF05437">
    <property type="entry name" value="AzlD"/>
    <property type="match status" value="1"/>
</dbReference>
<keyword evidence="1" id="KW-0472">Membrane</keyword>
<dbReference type="InterPro" id="IPR008407">
    <property type="entry name" value="Brnchd-chn_aa_trnsp_AzlD"/>
</dbReference>
<dbReference type="Proteomes" id="UP000579136">
    <property type="component" value="Unassembled WGS sequence"/>
</dbReference>
<evidence type="ECO:0000256" key="1">
    <source>
        <dbReference type="SAM" id="Phobius"/>
    </source>
</evidence>
<sequence length="99" mass="10968">MNILSLVLLLAVVNILPRILPVFFIGKFVLPDIFITFLNYIPIAALGVLIFPGILYAVETPLQGILGGIFAAILGIFRVPLFFVVVLSVFFIYLLMLIM</sequence>
<organism evidence="2 3">
    <name type="scientific">Nosocomiicoccus ampullae</name>
    <dbReference type="NCBI Taxonomy" id="489910"/>
    <lineage>
        <taxon>Bacteria</taxon>
        <taxon>Bacillati</taxon>
        <taxon>Bacillota</taxon>
        <taxon>Bacilli</taxon>
        <taxon>Bacillales</taxon>
        <taxon>Staphylococcaceae</taxon>
        <taxon>Nosocomiicoccus</taxon>
    </lineage>
</organism>
<protein>
    <submittedName>
        <fullName evidence="2">Branched-subunit amino acid transport protein</fullName>
    </submittedName>
</protein>
<comment type="caution">
    <text evidence="2">The sequence shown here is derived from an EMBL/GenBank/DDBJ whole genome shotgun (WGS) entry which is preliminary data.</text>
</comment>
<reference evidence="2 3" key="1">
    <citation type="submission" date="2020-08" db="EMBL/GenBank/DDBJ databases">
        <title>Genomic Encyclopedia of Type Strains, Phase IV (KMG-IV): sequencing the most valuable type-strain genomes for metagenomic binning, comparative biology and taxonomic classification.</title>
        <authorList>
            <person name="Goeker M."/>
        </authorList>
    </citation>
    <scope>NUCLEOTIDE SEQUENCE [LARGE SCALE GENOMIC DNA]</scope>
    <source>
        <strain evidence="2 3">DSM 19163</strain>
    </source>
</reference>